<dbReference type="SMR" id="A0A8T3BEW0"/>
<dbReference type="OrthoDB" id="10459181at2759"/>
<dbReference type="EMBL" id="JAGYWB010000009">
    <property type="protein sequence ID" value="KAI0510943.1"/>
    <property type="molecule type" value="Genomic_DNA"/>
</dbReference>
<reference evidence="2" key="1">
    <citation type="journal article" date="2022" name="Front. Genet.">
        <title>Chromosome-Scale Assembly of the Dendrobium nobile Genome Provides Insights Into the Molecular Mechanism of the Biosynthesis of the Medicinal Active Ingredient of Dendrobium.</title>
        <authorList>
            <person name="Xu Q."/>
            <person name="Niu S.-C."/>
            <person name="Li K.-L."/>
            <person name="Zheng P.-J."/>
            <person name="Zhang X.-J."/>
            <person name="Jia Y."/>
            <person name="Liu Y."/>
            <person name="Niu Y.-X."/>
            <person name="Yu L.-H."/>
            <person name="Chen D.-F."/>
            <person name="Zhang G.-Q."/>
        </authorList>
    </citation>
    <scope>NUCLEOTIDE SEQUENCE</scope>
    <source>
        <tissue evidence="2">Leaf</tissue>
    </source>
</reference>
<feature type="region of interest" description="Disordered" evidence="1">
    <location>
        <begin position="64"/>
        <end position="96"/>
    </location>
</feature>
<name>A0A8T3BEW0_DENNO</name>
<gene>
    <name evidence="2" type="ORF">KFK09_011554</name>
</gene>
<protein>
    <submittedName>
        <fullName evidence="2">Uncharacterized protein</fullName>
    </submittedName>
</protein>
<sequence length="164" mass="18919">MARRKVEVLEGEICQLKSYFNEKTSNFLKHVASIHEKMDGRFAALKDMMKKMLRDKQNQVTLEAKEAIGGHGRGGNPNPLRERENPEFLEGDDGMLPLESLSREEMSMGYEIRGVDFVGRMDDFYRRCADFERRRGECDEGFKYDREREDCGNWGALPLRGMGG</sequence>
<organism evidence="2 3">
    <name type="scientific">Dendrobium nobile</name>
    <name type="common">Orchid</name>
    <dbReference type="NCBI Taxonomy" id="94219"/>
    <lineage>
        <taxon>Eukaryota</taxon>
        <taxon>Viridiplantae</taxon>
        <taxon>Streptophyta</taxon>
        <taxon>Embryophyta</taxon>
        <taxon>Tracheophyta</taxon>
        <taxon>Spermatophyta</taxon>
        <taxon>Magnoliopsida</taxon>
        <taxon>Liliopsida</taxon>
        <taxon>Asparagales</taxon>
        <taxon>Orchidaceae</taxon>
        <taxon>Epidendroideae</taxon>
        <taxon>Malaxideae</taxon>
        <taxon>Dendrobiinae</taxon>
        <taxon>Dendrobium</taxon>
    </lineage>
</organism>
<evidence type="ECO:0000313" key="2">
    <source>
        <dbReference type="EMBL" id="KAI0510943.1"/>
    </source>
</evidence>
<dbReference type="Proteomes" id="UP000829196">
    <property type="component" value="Unassembled WGS sequence"/>
</dbReference>
<comment type="caution">
    <text evidence="2">The sequence shown here is derived from an EMBL/GenBank/DDBJ whole genome shotgun (WGS) entry which is preliminary data.</text>
</comment>
<accession>A0A8T3BEW0</accession>
<proteinExistence type="predicted"/>
<evidence type="ECO:0000313" key="3">
    <source>
        <dbReference type="Proteomes" id="UP000829196"/>
    </source>
</evidence>
<dbReference type="AlphaFoldDB" id="A0A8T3BEW0"/>
<evidence type="ECO:0000256" key="1">
    <source>
        <dbReference type="SAM" id="MobiDB-lite"/>
    </source>
</evidence>
<keyword evidence="3" id="KW-1185">Reference proteome</keyword>